<keyword evidence="3" id="KW-1185">Reference proteome</keyword>
<dbReference type="STRING" id="137265.SAMN05421684_6380"/>
<organism evidence="2 3">
    <name type="scientific">Asanoa ishikariensis</name>
    <dbReference type="NCBI Taxonomy" id="137265"/>
    <lineage>
        <taxon>Bacteria</taxon>
        <taxon>Bacillati</taxon>
        <taxon>Actinomycetota</taxon>
        <taxon>Actinomycetes</taxon>
        <taxon>Micromonosporales</taxon>
        <taxon>Micromonosporaceae</taxon>
        <taxon>Asanoa</taxon>
    </lineage>
</organism>
<dbReference type="InterPro" id="IPR011990">
    <property type="entry name" value="TPR-like_helical_dom_sf"/>
</dbReference>
<protein>
    <recommendedName>
        <fullName evidence="4">Tetratricopeptide repeat-containing protein</fullName>
    </recommendedName>
</protein>
<sequence>MNESAIWAALLHSLDRHDYGQAARLASDYARDPEGSFEWSRTTSMVDHLRALTSATFGDDTASHVFLDVTHEILSRAAIARDDWAAARGHLETLMRDPSSSLFEENRRSLLLRAAEVMAHTDTPAESTRLLALAVDDARAEGTTAALADCRYTWQQIVDALGMGTAQARRLGETVGLSGAPADHGRRTYGMMSIPELVDDARALELSGNVAGAISLRRYIGERARTAGQYETARQWLYSALALARANPDVNDFGLTYHELSMVEEQAERFDDAAHWAASALEQARATGSRRGEADALNELGIIECRRGRPQEAKTAWTNALSHYEALGMADYADETSFMLAQLAVSTGQDEEGMETVRRLARRFEASGAIERSVQAHLFLAANSPDAQVVGEMLEQARRLVRELPPSLAKPLADEVADLEAEIANPEPRTDSDEGPARRD</sequence>
<dbReference type="AlphaFoldDB" id="A0A1H3TTX0"/>
<dbReference type="SUPFAM" id="SSF48452">
    <property type="entry name" value="TPR-like"/>
    <property type="match status" value="1"/>
</dbReference>
<name>A0A1H3TTX0_9ACTN</name>
<evidence type="ECO:0000256" key="1">
    <source>
        <dbReference type="SAM" id="MobiDB-lite"/>
    </source>
</evidence>
<dbReference type="RefSeq" id="WP_090800251.1">
    <property type="nucleotide sequence ID" value="NZ_BOND01000024.1"/>
</dbReference>
<dbReference type="Gene3D" id="1.25.40.10">
    <property type="entry name" value="Tetratricopeptide repeat domain"/>
    <property type="match status" value="1"/>
</dbReference>
<evidence type="ECO:0000313" key="3">
    <source>
        <dbReference type="Proteomes" id="UP000199632"/>
    </source>
</evidence>
<feature type="compositionally biased region" description="Basic and acidic residues" evidence="1">
    <location>
        <begin position="428"/>
        <end position="440"/>
    </location>
</feature>
<proteinExistence type="predicted"/>
<feature type="region of interest" description="Disordered" evidence="1">
    <location>
        <begin position="420"/>
        <end position="440"/>
    </location>
</feature>
<gene>
    <name evidence="2" type="ORF">SAMN05421684_6380</name>
</gene>
<dbReference type="Proteomes" id="UP000199632">
    <property type="component" value="Unassembled WGS sequence"/>
</dbReference>
<evidence type="ECO:0000313" key="2">
    <source>
        <dbReference type="EMBL" id="SDZ53673.1"/>
    </source>
</evidence>
<accession>A0A1H3TTX0</accession>
<dbReference type="EMBL" id="FNQB01000003">
    <property type="protein sequence ID" value="SDZ53673.1"/>
    <property type="molecule type" value="Genomic_DNA"/>
</dbReference>
<evidence type="ECO:0008006" key="4">
    <source>
        <dbReference type="Google" id="ProtNLM"/>
    </source>
</evidence>
<reference evidence="3" key="1">
    <citation type="submission" date="2016-10" db="EMBL/GenBank/DDBJ databases">
        <authorList>
            <person name="Varghese N."/>
            <person name="Submissions S."/>
        </authorList>
    </citation>
    <scope>NUCLEOTIDE SEQUENCE [LARGE SCALE GENOMIC DNA]</scope>
    <source>
        <strain evidence="3">DSM 44718</strain>
    </source>
</reference>